<dbReference type="InterPro" id="IPR009081">
    <property type="entry name" value="PP-bd_ACP"/>
</dbReference>
<sequence>MDTKNTVENDVSSIGKIQKLPSEVLNVPLDGICPSFSFTNLGVDSLVATELLSKFKKRLGAAMTVEDLQSKPIFISLNNAFQHILPNFNGSPKQLPQKPLAPIAYDCIVKNTRSDFDAAA</sequence>
<dbReference type="SUPFAM" id="SSF47336">
    <property type="entry name" value="ACP-like"/>
    <property type="match status" value="1"/>
</dbReference>
<accession>A0A017S508</accession>
<dbReference type="InterPro" id="IPR036736">
    <property type="entry name" value="ACP-like_sf"/>
</dbReference>
<reference evidence="3" key="1">
    <citation type="journal article" date="2014" name="Nat. Commun.">
        <title>Genomic adaptations of the halophilic Dead Sea filamentous fungus Eurotium rubrum.</title>
        <authorList>
            <person name="Kis-Papo T."/>
            <person name="Weig A.R."/>
            <person name="Riley R."/>
            <person name="Persoh D."/>
            <person name="Salamov A."/>
            <person name="Sun H."/>
            <person name="Lipzen A."/>
            <person name="Wasser S.P."/>
            <person name="Rambold G."/>
            <person name="Grigoriev I.V."/>
            <person name="Nevo E."/>
        </authorList>
    </citation>
    <scope>NUCLEOTIDE SEQUENCE [LARGE SCALE GENOMIC DNA]</scope>
    <source>
        <strain evidence="3">CBS 135680</strain>
    </source>
</reference>
<keyword evidence="3" id="KW-1185">Reference proteome</keyword>
<dbReference type="AlphaFoldDB" id="A0A017S508"/>
<protein>
    <recommendedName>
        <fullName evidence="1">Carrier domain-containing protein</fullName>
    </recommendedName>
</protein>
<dbReference type="HOGENOM" id="CLU_2049220_0_0_1"/>
<dbReference type="OrthoDB" id="329835at2759"/>
<evidence type="ECO:0000313" key="2">
    <source>
        <dbReference type="EMBL" id="EYE91270.1"/>
    </source>
</evidence>
<evidence type="ECO:0000313" key="3">
    <source>
        <dbReference type="Proteomes" id="UP000019804"/>
    </source>
</evidence>
<gene>
    <name evidence="2" type="ORF">EURHEDRAFT_381137</name>
</gene>
<dbReference type="EMBL" id="KK088446">
    <property type="protein sequence ID" value="EYE91270.1"/>
    <property type="molecule type" value="Genomic_DNA"/>
</dbReference>
<dbReference type="Proteomes" id="UP000019804">
    <property type="component" value="Unassembled WGS sequence"/>
</dbReference>
<dbReference type="Gene3D" id="1.10.1200.10">
    <property type="entry name" value="ACP-like"/>
    <property type="match status" value="1"/>
</dbReference>
<dbReference type="Pfam" id="PF00550">
    <property type="entry name" value="PP-binding"/>
    <property type="match status" value="1"/>
</dbReference>
<organism evidence="2 3">
    <name type="scientific">Aspergillus ruber (strain CBS 135680)</name>
    <dbReference type="NCBI Taxonomy" id="1388766"/>
    <lineage>
        <taxon>Eukaryota</taxon>
        <taxon>Fungi</taxon>
        <taxon>Dikarya</taxon>
        <taxon>Ascomycota</taxon>
        <taxon>Pezizomycotina</taxon>
        <taxon>Eurotiomycetes</taxon>
        <taxon>Eurotiomycetidae</taxon>
        <taxon>Eurotiales</taxon>
        <taxon>Aspergillaceae</taxon>
        <taxon>Aspergillus</taxon>
        <taxon>Aspergillus subgen. Aspergillus</taxon>
    </lineage>
</organism>
<evidence type="ECO:0000259" key="1">
    <source>
        <dbReference type="PROSITE" id="PS50075"/>
    </source>
</evidence>
<name>A0A017S508_ASPRC</name>
<dbReference type="GeneID" id="63694499"/>
<dbReference type="RefSeq" id="XP_040634960.1">
    <property type="nucleotide sequence ID" value="XM_040779375.1"/>
</dbReference>
<feature type="domain" description="Carrier" evidence="1">
    <location>
        <begin position="8"/>
        <end position="85"/>
    </location>
</feature>
<proteinExistence type="predicted"/>
<dbReference type="PROSITE" id="PS50075">
    <property type="entry name" value="CARRIER"/>
    <property type="match status" value="1"/>
</dbReference>